<evidence type="ECO:0000313" key="3">
    <source>
        <dbReference type="EMBL" id="SFI85596.1"/>
    </source>
</evidence>
<dbReference type="InterPro" id="IPR012337">
    <property type="entry name" value="RNaseH-like_sf"/>
</dbReference>
<dbReference type="Proteomes" id="UP000182737">
    <property type="component" value="Unassembled WGS sequence"/>
</dbReference>
<dbReference type="GO" id="GO:0015074">
    <property type="term" value="P:DNA integration"/>
    <property type="evidence" value="ECO:0007669"/>
    <property type="project" value="InterPro"/>
</dbReference>
<dbReference type="Pfam" id="PF22483">
    <property type="entry name" value="Mu-transpos_C_2"/>
    <property type="match status" value="1"/>
</dbReference>
<comment type="similarity">
    <text evidence="1">Belongs to the transposase IS21/IS408/IS1162 family.</text>
</comment>
<evidence type="ECO:0000313" key="4">
    <source>
        <dbReference type="Proteomes" id="UP000182737"/>
    </source>
</evidence>
<sequence length="515" mass="59247">MVHYREILRLQSLGYSQRKIEASVGSSRHTINEVLLIAEQQNLKWPGCEAMSDDALFAIFHPEKFAEKANRKEPDYEYIHKELAKEGVTLTLLWSEYNAKCRTEGKIPYLYSQFCDKYRFWARIKKATMRISHKPGDAMEVDWAGNTIPVWDSMTGESVPAYLFVAVLPCSCFVYAQACSDMKSDTWILCHVNAYKYFGGVTRLLIPDNLKTGITKNTRYETVFNRSYYEMAEYYQTAIVPGRVRHPKDKSHAENSVKYASTWIIAALRNRKFFSFEELSEAVSEKLEELNDRPFRQKEGCRRTAFETEEKDFLKKLPPAPYEISLWTTARVPYDYLISDGKNKYSVPFDLIGEEVSIRITRNIIEVFFEGSRVASHERLHEIQRSPVVNPDHMPQEHRKYLEYNPESFMAHAKKIGKNAEKVMTHFLTSGREPEQGFKFCVSLIKLAEKNGSDKVDKACETCLSMGTPSIRTISIILKSENITKMTKPAVLQKEPKISYGITRGSAYYSKGGAK</sequence>
<dbReference type="PROSITE" id="PS50994">
    <property type="entry name" value="INTEGRASE"/>
    <property type="match status" value="1"/>
</dbReference>
<dbReference type="InterPro" id="IPR036397">
    <property type="entry name" value="RNaseH_sf"/>
</dbReference>
<dbReference type="InterPro" id="IPR054353">
    <property type="entry name" value="IstA-like_C"/>
</dbReference>
<evidence type="ECO:0000259" key="2">
    <source>
        <dbReference type="PROSITE" id="PS50994"/>
    </source>
</evidence>
<dbReference type="AlphaFoldDB" id="A0A1I3LM93"/>
<dbReference type="InterPro" id="IPR001584">
    <property type="entry name" value="Integrase_cat-core"/>
</dbReference>
<evidence type="ECO:0000256" key="1">
    <source>
        <dbReference type="ARBA" id="ARBA00009277"/>
    </source>
</evidence>
<protein>
    <submittedName>
        <fullName evidence="3">Integrase core domain-containing protein</fullName>
    </submittedName>
</protein>
<dbReference type="RefSeq" id="WP_074932259.1">
    <property type="nucleotide sequence ID" value="NZ_FORI01000007.1"/>
</dbReference>
<dbReference type="PANTHER" id="PTHR35004">
    <property type="entry name" value="TRANSPOSASE RV3428C-RELATED"/>
    <property type="match status" value="1"/>
</dbReference>
<reference evidence="4" key="1">
    <citation type="submission" date="2016-10" db="EMBL/GenBank/DDBJ databases">
        <authorList>
            <person name="Varghese N."/>
            <person name="Submissions S."/>
        </authorList>
    </citation>
    <scope>NUCLEOTIDE SEQUENCE [LARGE SCALE GENOMIC DNA]</scope>
    <source>
        <strain evidence="4">XBD1002</strain>
    </source>
</reference>
<dbReference type="PANTHER" id="PTHR35004:SF8">
    <property type="entry name" value="TRANSPOSASE RV3428C-RELATED"/>
    <property type="match status" value="1"/>
</dbReference>
<dbReference type="EMBL" id="FORI01000007">
    <property type="protein sequence ID" value="SFI85596.1"/>
    <property type="molecule type" value="Genomic_DNA"/>
</dbReference>
<dbReference type="SUPFAM" id="SSF53098">
    <property type="entry name" value="Ribonuclease H-like"/>
    <property type="match status" value="1"/>
</dbReference>
<proteinExistence type="inferred from homology"/>
<name>A0A1I3LM93_9SPIR</name>
<dbReference type="NCBIfam" id="NF033546">
    <property type="entry name" value="transpos_IS21"/>
    <property type="match status" value="1"/>
</dbReference>
<keyword evidence="4" id="KW-1185">Reference proteome</keyword>
<feature type="domain" description="Integrase catalytic" evidence="2">
    <location>
        <begin position="131"/>
        <end position="317"/>
    </location>
</feature>
<organism evidence="3 4">
    <name type="scientific">Treponema bryantii</name>
    <dbReference type="NCBI Taxonomy" id="163"/>
    <lineage>
        <taxon>Bacteria</taxon>
        <taxon>Pseudomonadati</taxon>
        <taxon>Spirochaetota</taxon>
        <taxon>Spirochaetia</taxon>
        <taxon>Spirochaetales</taxon>
        <taxon>Treponemataceae</taxon>
        <taxon>Treponema</taxon>
    </lineage>
</organism>
<accession>A0A1I3LM93</accession>
<gene>
    <name evidence="3" type="ORF">SAMN04487775_10762</name>
</gene>
<dbReference type="Gene3D" id="3.30.420.10">
    <property type="entry name" value="Ribonuclease H-like superfamily/Ribonuclease H"/>
    <property type="match status" value="1"/>
</dbReference>
<dbReference type="GO" id="GO:0003676">
    <property type="term" value="F:nucleic acid binding"/>
    <property type="evidence" value="ECO:0007669"/>
    <property type="project" value="InterPro"/>
</dbReference>